<dbReference type="GO" id="GO:0004300">
    <property type="term" value="F:enoyl-CoA hydratase activity"/>
    <property type="evidence" value="ECO:0007669"/>
    <property type="project" value="UniProtKB-EC"/>
</dbReference>
<dbReference type="Gene3D" id="3.90.226.10">
    <property type="entry name" value="2-enoyl-CoA Hydratase, Chain A, domain 1"/>
    <property type="match status" value="1"/>
</dbReference>
<dbReference type="SUPFAM" id="SSF52096">
    <property type="entry name" value="ClpP/crotonase"/>
    <property type="match status" value="1"/>
</dbReference>
<evidence type="ECO:0000256" key="1">
    <source>
        <dbReference type="ARBA" id="ARBA00005254"/>
    </source>
</evidence>
<sequence length="272" mass="30097">MDYETIKVTKESGIGYLTFARPQIHNAISVELMAESRDALQKLNEDNDVRVIVVSGEGRSFCSGFDLKQSAVRNTKGVDAWKQRYQENFDFMLSFWDSPKPTIASIHGNCLAGGFEVALACDMSVAAESTRFGMPEAKFGSASVNLMLPWLAGPKVAKEILMSGLESFDAARAREAHIVNHVVPDAEREEFVREMALQIVSSSPVSVAYFKRVINQSFDMMGMRKALLASLEAGAEIEAEEGEEKQEFSRIRKEGGLKAAVEWRKSRSVSKA</sequence>
<dbReference type="InterPro" id="IPR029045">
    <property type="entry name" value="ClpP/crotonase-like_dom_sf"/>
</dbReference>
<protein>
    <submittedName>
        <fullName evidence="3">Enoyl-CoA hydratase</fullName>
        <ecNumber evidence="3">4.2.1.17</ecNumber>
    </submittedName>
</protein>
<dbReference type="Pfam" id="PF00378">
    <property type="entry name" value="ECH_1"/>
    <property type="match status" value="1"/>
</dbReference>
<dbReference type="AlphaFoldDB" id="A0A7W9B0D6"/>
<name>A0A7W9B0D6_9HYPH</name>
<evidence type="ECO:0000256" key="2">
    <source>
        <dbReference type="RuleBase" id="RU003707"/>
    </source>
</evidence>
<dbReference type="InterPro" id="IPR001753">
    <property type="entry name" value="Enoyl-CoA_hydra/iso"/>
</dbReference>
<reference evidence="3 4" key="1">
    <citation type="submission" date="2020-08" db="EMBL/GenBank/DDBJ databases">
        <title>Genomic Encyclopedia of Type Strains, Phase IV (KMG-IV): sequencing the most valuable type-strain genomes for metagenomic binning, comparative biology and taxonomic classification.</title>
        <authorList>
            <person name="Goeker M."/>
        </authorList>
    </citation>
    <scope>NUCLEOTIDE SEQUENCE [LARGE SCALE GENOMIC DNA]</scope>
    <source>
        <strain evidence="3 4">DSM 26944</strain>
    </source>
</reference>
<dbReference type="EMBL" id="JACIJG010000020">
    <property type="protein sequence ID" value="MBB5703938.1"/>
    <property type="molecule type" value="Genomic_DNA"/>
</dbReference>
<dbReference type="GO" id="GO:0006635">
    <property type="term" value="P:fatty acid beta-oxidation"/>
    <property type="evidence" value="ECO:0007669"/>
    <property type="project" value="TreeGrafter"/>
</dbReference>
<dbReference type="PROSITE" id="PS00166">
    <property type="entry name" value="ENOYL_COA_HYDRATASE"/>
    <property type="match status" value="1"/>
</dbReference>
<keyword evidence="3" id="KW-0456">Lyase</keyword>
<dbReference type="PANTHER" id="PTHR11941:SF54">
    <property type="entry name" value="ENOYL-COA HYDRATASE, MITOCHONDRIAL"/>
    <property type="match status" value="1"/>
</dbReference>
<organism evidence="3 4">
    <name type="scientific">Brucella daejeonensis</name>
    <dbReference type="NCBI Taxonomy" id="659015"/>
    <lineage>
        <taxon>Bacteria</taxon>
        <taxon>Pseudomonadati</taxon>
        <taxon>Pseudomonadota</taxon>
        <taxon>Alphaproteobacteria</taxon>
        <taxon>Hyphomicrobiales</taxon>
        <taxon>Brucellaceae</taxon>
        <taxon>Brucella/Ochrobactrum group</taxon>
        <taxon>Brucella</taxon>
    </lineage>
</organism>
<gene>
    <name evidence="3" type="ORF">FHS76_003853</name>
</gene>
<keyword evidence="4" id="KW-1185">Reference proteome</keyword>
<evidence type="ECO:0000313" key="3">
    <source>
        <dbReference type="EMBL" id="MBB5703938.1"/>
    </source>
</evidence>
<proteinExistence type="inferred from homology"/>
<dbReference type="RefSeq" id="WP_183656557.1">
    <property type="nucleotide sequence ID" value="NZ_JACIJG010000020.1"/>
</dbReference>
<evidence type="ECO:0000313" key="4">
    <source>
        <dbReference type="Proteomes" id="UP000555546"/>
    </source>
</evidence>
<dbReference type="Proteomes" id="UP000555546">
    <property type="component" value="Unassembled WGS sequence"/>
</dbReference>
<comment type="caution">
    <text evidence="3">The sequence shown here is derived from an EMBL/GenBank/DDBJ whole genome shotgun (WGS) entry which is preliminary data.</text>
</comment>
<dbReference type="PANTHER" id="PTHR11941">
    <property type="entry name" value="ENOYL-COA HYDRATASE-RELATED"/>
    <property type="match status" value="1"/>
</dbReference>
<dbReference type="CDD" id="cd06558">
    <property type="entry name" value="crotonase-like"/>
    <property type="match status" value="1"/>
</dbReference>
<accession>A0A7W9B0D6</accession>
<dbReference type="InterPro" id="IPR018376">
    <property type="entry name" value="Enoyl-CoA_hyd/isom_CS"/>
</dbReference>
<dbReference type="EC" id="4.2.1.17" evidence="3"/>
<comment type="similarity">
    <text evidence="1 2">Belongs to the enoyl-CoA hydratase/isomerase family.</text>
</comment>